<dbReference type="GO" id="GO:0004553">
    <property type="term" value="F:hydrolase activity, hydrolyzing O-glycosyl compounds"/>
    <property type="evidence" value="ECO:0007669"/>
    <property type="project" value="InterPro"/>
</dbReference>
<dbReference type="InterPro" id="IPR013780">
    <property type="entry name" value="Glyco_hydro_b"/>
</dbReference>
<dbReference type="SUPFAM" id="SSF51011">
    <property type="entry name" value="Glycosyl hydrolase domain"/>
    <property type="match status" value="1"/>
</dbReference>
<dbReference type="Pfam" id="PF21365">
    <property type="entry name" value="Glyco_hydro_31_3rd"/>
    <property type="match status" value="1"/>
</dbReference>
<dbReference type="AlphaFoldDB" id="A0A6G1L7M7"/>
<dbReference type="Gene3D" id="3.20.20.80">
    <property type="entry name" value="Glycosidases"/>
    <property type="match status" value="1"/>
</dbReference>
<reference evidence="6" key="1">
    <citation type="journal article" date="2020" name="Stud. Mycol.">
        <title>101 Dothideomycetes genomes: a test case for predicting lifestyles and emergence of pathogens.</title>
        <authorList>
            <person name="Haridas S."/>
            <person name="Albert R."/>
            <person name="Binder M."/>
            <person name="Bloem J."/>
            <person name="Labutti K."/>
            <person name="Salamov A."/>
            <person name="Andreopoulos B."/>
            <person name="Baker S."/>
            <person name="Barry K."/>
            <person name="Bills G."/>
            <person name="Bluhm B."/>
            <person name="Cannon C."/>
            <person name="Castanera R."/>
            <person name="Culley D."/>
            <person name="Daum C."/>
            <person name="Ezra D."/>
            <person name="Gonzalez J."/>
            <person name="Henrissat B."/>
            <person name="Kuo A."/>
            <person name="Liang C."/>
            <person name="Lipzen A."/>
            <person name="Lutzoni F."/>
            <person name="Magnuson J."/>
            <person name="Mondo S."/>
            <person name="Nolan M."/>
            <person name="Ohm R."/>
            <person name="Pangilinan J."/>
            <person name="Park H.-J."/>
            <person name="Ramirez L."/>
            <person name="Alfaro M."/>
            <person name="Sun H."/>
            <person name="Tritt A."/>
            <person name="Yoshinaga Y."/>
            <person name="Zwiers L.-H."/>
            <person name="Turgeon B."/>
            <person name="Goodwin S."/>
            <person name="Spatafora J."/>
            <person name="Crous P."/>
            <person name="Grigoriev I."/>
        </authorList>
    </citation>
    <scope>NUCLEOTIDE SEQUENCE</scope>
    <source>
        <strain evidence="6">CBS 116005</strain>
    </source>
</reference>
<dbReference type="Gene3D" id="2.60.40.1760">
    <property type="entry name" value="glycosyl hydrolase (family 31)"/>
    <property type="match status" value="1"/>
</dbReference>
<dbReference type="OrthoDB" id="10070917at2759"/>
<dbReference type="InterPro" id="IPR052990">
    <property type="entry name" value="Sulfoquinovosidase_GH31"/>
</dbReference>
<sequence>MHILGSRGIRAALALLPIFAQAIEIIQTPAGNDLSLGNNFTLHWQTNYFEVTQGNTSIWSTVPGRPFVGASAGNDSVTGSNGAFNITNVDENECKSQNVLSFQYVDWEGTLTGSAVQVRGQLLNCGGSSAPYSLTFWIPKELPDQVSFYLNIDSPPNLALKKLYFRWASHANEDFYGLGAQASFASLKNQSIPIFSREQGTGRGDQPLTDIENSAGGFAGGDEFTTYTAIASYVTTDGRMFYLSEKSTAYANFNLTQPDAVTLRYDSLSVDGGYAKGSNMFEAVEKLTAATGRMPHLPEWVDEGAILGIQGGQDKVNAIVEQGLNLNCPIAAVWLQDWVGTHSQAGPYVNISRLWWNWENDEQLYPTWTRFVQDLRTQHNVRTLSYINVFLANVSTKPDGYRRNLYDEATALQYFVWNTTTNSTSVISSGPGLSAGIIDLTNPDLVTWFREVMKTQVWNSNISGYMSDFGEYTPVTADTKLYDMVSDAFFAHDQYPLLWSQFQREVIEELGLQNEAVVFHRSAATGSNRYQNLFWVGDQDVDWGKNDGIKSAVTIMVHMGLSGYAHLHSDVGGYTVVLTYDDFNVTRSAELLGRWGELAAVSSSVFRSHEGNIPSVNAQFYSNTTTYTYYSYNARLFVSLAPYRRRIITTESATRGWPLLRAPVMYHPTDLVARRISYESFYLGPDLYVAPVLDALTFEVNVYLPGNGTFTHVWSGTRYIGGQNVTVATPYGKPAVFVVDDAETPELDSFLGFVKKENSTVLSVE</sequence>
<dbReference type="InterPro" id="IPR000322">
    <property type="entry name" value="Glyco_hydro_31_TIM"/>
</dbReference>
<name>A0A6G1L7M7_9PEZI</name>
<evidence type="ECO:0000313" key="7">
    <source>
        <dbReference type="Proteomes" id="UP000799436"/>
    </source>
</evidence>
<protein>
    <submittedName>
        <fullName evidence="6">Putative alpha-glucosidase</fullName>
    </submittedName>
</protein>
<keyword evidence="2" id="KW-0378">Hydrolase</keyword>
<evidence type="ECO:0000313" key="6">
    <source>
        <dbReference type="EMBL" id="KAF2768846.1"/>
    </source>
</evidence>
<evidence type="ECO:0000259" key="5">
    <source>
        <dbReference type="Pfam" id="PF21365"/>
    </source>
</evidence>
<dbReference type="Gene3D" id="2.60.40.1180">
    <property type="entry name" value="Golgi alpha-mannosidase II"/>
    <property type="match status" value="1"/>
</dbReference>
<proteinExistence type="inferred from homology"/>
<feature type="chain" id="PRO_5026183599" evidence="3">
    <location>
        <begin position="23"/>
        <end position="765"/>
    </location>
</feature>
<evidence type="ECO:0000256" key="3">
    <source>
        <dbReference type="SAM" id="SignalP"/>
    </source>
</evidence>
<dbReference type="InterPro" id="IPR017853">
    <property type="entry name" value="GH"/>
</dbReference>
<comment type="similarity">
    <text evidence="1 2">Belongs to the glycosyl hydrolase 31 family.</text>
</comment>
<evidence type="ECO:0000256" key="1">
    <source>
        <dbReference type="ARBA" id="ARBA00007806"/>
    </source>
</evidence>
<feature type="signal peptide" evidence="3">
    <location>
        <begin position="1"/>
        <end position="22"/>
    </location>
</feature>
<dbReference type="SUPFAM" id="SSF51445">
    <property type="entry name" value="(Trans)glycosidases"/>
    <property type="match status" value="1"/>
</dbReference>
<organism evidence="6 7">
    <name type="scientific">Teratosphaeria nubilosa</name>
    <dbReference type="NCBI Taxonomy" id="161662"/>
    <lineage>
        <taxon>Eukaryota</taxon>
        <taxon>Fungi</taxon>
        <taxon>Dikarya</taxon>
        <taxon>Ascomycota</taxon>
        <taxon>Pezizomycotina</taxon>
        <taxon>Dothideomycetes</taxon>
        <taxon>Dothideomycetidae</taxon>
        <taxon>Mycosphaerellales</taxon>
        <taxon>Teratosphaeriaceae</taxon>
        <taxon>Teratosphaeria</taxon>
    </lineage>
</organism>
<dbReference type="InterPro" id="IPR048395">
    <property type="entry name" value="Glyco_hydro_31_C"/>
</dbReference>
<dbReference type="GO" id="GO:0005975">
    <property type="term" value="P:carbohydrate metabolic process"/>
    <property type="evidence" value="ECO:0007669"/>
    <property type="project" value="InterPro"/>
</dbReference>
<accession>A0A6G1L7M7</accession>
<feature type="domain" description="Glycoside hydrolase family 31 TIM barrel" evidence="4">
    <location>
        <begin position="313"/>
        <end position="643"/>
    </location>
</feature>
<evidence type="ECO:0000256" key="2">
    <source>
        <dbReference type="RuleBase" id="RU361185"/>
    </source>
</evidence>
<keyword evidence="2" id="KW-0326">Glycosidase</keyword>
<gene>
    <name evidence="6" type="ORF">EJ03DRAFT_327973</name>
</gene>
<keyword evidence="3" id="KW-0732">Signal</keyword>
<dbReference type="Proteomes" id="UP000799436">
    <property type="component" value="Unassembled WGS sequence"/>
</dbReference>
<keyword evidence="7" id="KW-1185">Reference proteome</keyword>
<dbReference type="Pfam" id="PF01055">
    <property type="entry name" value="Glyco_hydro_31_2nd"/>
    <property type="match status" value="1"/>
</dbReference>
<dbReference type="PANTHER" id="PTHR46959:SF2">
    <property type="entry name" value="SULFOQUINOVOSIDASE"/>
    <property type="match status" value="1"/>
</dbReference>
<dbReference type="PANTHER" id="PTHR46959">
    <property type="entry name" value="SULFOQUINOVOSIDASE"/>
    <property type="match status" value="1"/>
</dbReference>
<evidence type="ECO:0000259" key="4">
    <source>
        <dbReference type="Pfam" id="PF01055"/>
    </source>
</evidence>
<feature type="domain" description="Glycosyl hydrolase family 31 C-terminal" evidence="5">
    <location>
        <begin position="656"/>
        <end position="738"/>
    </location>
</feature>
<dbReference type="EMBL" id="ML995840">
    <property type="protein sequence ID" value="KAF2768846.1"/>
    <property type="molecule type" value="Genomic_DNA"/>
</dbReference>